<dbReference type="NCBIfam" id="NF012229">
    <property type="entry name" value="bla_class_B_core"/>
    <property type="match status" value="1"/>
</dbReference>
<evidence type="ECO:0000256" key="12">
    <source>
        <dbReference type="ARBA" id="ARBA00023251"/>
    </source>
</evidence>
<dbReference type="EC" id="3.5.2.6" evidence="6"/>
<keyword evidence="11" id="KW-0862">Zinc</keyword>
<dbReference type="PANTHER" id="PTHR42951:SF4">
    <property type="entry name" value="ACYL-COENZYME A THIOESTERASE MBLAC2"/>
    <property type="match status" value="1"/>
</dbReference>
<feature type="signal peptide" evidence="13">
    <location>
        <begin position="1"/>
        <end position="19"/>
    </location>
</feature>
<dbReference type="OrthoDB" id="420651at2"/>
<proteinExistence type="inferred from homology"/>
<feature type="chain" id="PRO_5043118400" description="beta-lactamase" evidence="13">
    <location>
        <begin position="20"/>
        <end position="242"/>
    </location>
</feature>
<evidence type="ECO:0000256" key="5">
    <source>
        <dbReference type="ARBA" id="ARBA00011245"/>
    </source>
</evidence>
<dbReference type="SUPFAM" id="SSF56281">
    <property type="entry name" value="Metallo-hydrolase/oxidoreductase"/>
    <property type="match status" value="1"/>
</dbReference>
<feature type="domain" description="Metallo-beta-lactamase" evidence="14">
    <location>
        <begin position="51"/>
        <end position="219"/>
    </location>
</feature>
<evidence type="ECO:0000256" key="13">
    <source>
        <dbReference type="SAM" id="SignalP"/>
    </source>
</evidence>
<evidence type="ECO:0000256" key="8">
    <source>
        <dbReference type="ARBA" id="ARBA00022729"/>
    </source>
</evidence>
<keyword evidence="8 13" id="KW-0732">Signal</keyword>
<name>A0A078LZ52_9PSED</name>
<dbReference type="Gene3D" id="3.60.15.10">
    <property type="entry name" value="Ribonuclease Z/Hydroxyacylglutathione hydrolase-like"/>
    <property type="match status" value="1"/>
</dbReference>
<accession>A0A078LZ52</accession>
<evidence type="ECO:0000256" key="2">
    <source>
        <dbReference type="ARBA" id="ARBA00001947"/>
    </source>
</evidence>
<organism evidence="15 16">
    <name type="scientific">Pseudomonas saudiphocaensis</name>
    <dbReference type="NCBI Taxonomy" id="1499686"/>
    <lineage>
        <taxon>Bacteria</taxon>
        <taxon>Pseudomonadati</taxon>
        <taxon>Pseudomonadota</taxon>
        <taxon>Gammaproteobacteria</taxon>
        <taxon>Pseudomonadales</taxon>
        <taxon>Pseudomonadaceae</taxon>
        <taxon>Pseudomonas</taxon>
    </lineage>
</organism>
<evidence type="ECO:0000259" key="14">
    <source>
        <dbReference type="SMART" id="SM00849"/>
    </source>
</evidence>
<evidence type="ECO:0000256" key="4">
    <source>
        <dbReference type="ARBA" id="ARBA00005250"/>
    </source>
</evidence>
<dbReference type="CDD" id="cd16301">
    <property type="entry name" value="IMP_DIM-like_MBL-B1"/>
    <property type="match status" value="1"/>
</dbReference>
<protein>
    <recommendedName>
        <fullName evidence="6">beta-lactamase</fullName>
        <ecNumber evidence="6">3.5.2.6</ecNumber>
    </recommendedName>
</protein>
<keyword evidence="16" id="KW-1185">Reference proteome</keyword>
<comment type="similarity">
    <text evidence="4">Belongs to the metallo-beta-lactamase superfamily. Class-B beta-lactamase family.</text>
</comment>
<keyword evidence="10" id="KW-0378">Hydrolase</keyword>
<evidence type="ECO:0000256" key="11">
    <source>
        <dbReference type="ARBA" id="ARBA00022833"/>
    </source>
</evidence>
<dbReference type="InterPro" id="IPR036866">
    <property type="entry name" value="RibonucZ/Hydroxyglut_hydro"/>
</dbReference>
<reference evidence="15 16" key="1">
    <citation type="submission" date="2014-07" db="EMBL/GenBank/DDBJ databases">
        <authorList>
            <person name="Urmite Genomes Urmite Genomes"/>
        </authorList>
    </citation>
    <scope>NUCLEOTIDE SEQUENCE [LARGE SCALE GENOMIC DNA]</scope>
    <source>
        <strain evidence="15 16">20_BN</strain>
    </source>
</reference>
<comment type="subunit">
    <text evidence="5">Monomer.</text>
</comment>
<evidence type="ECO:0000256" key="3">
    <source>
        <dbReference type="ARBA" id="ARBA00004418"/>
    </source>
</evidence>
<sequence>MRFLCALLFTLVFCGLAWADDPLPELRIEKIAEDVYLHTSYQHVDGHGLVDANGLVVLDGQDAYIIDTPWSRQDTAALVAWLQERNYEVKASVSTHFHDDRTAGIGYLNSISVPTYASEQTNALLKQHDKALATKTFGNESLWLVESKIEVFYPGAGHSVDNLVVWLPEQRILNGGCLVRAGETSTLGNTSDAVIADWAASAERLQRRYPDAQVVIPGHGAMGDRSLLEHTRKLAEAATKAE</sequence>
<dbReference type="eggNOG" id="COG0491">
    <property type="taxonomic scope" value="Bacteria"/>
</dbReference>
<comment type="subcellular location">
    <subcellularLocation>
        <location evidence="3">Periplasm</location>
    </subcellularLocation>
</comment>
<dbReference type="InterPro" id="IPR001279">
    <property type="entry name" value="Metallo-B-lactamas"/>
</dbReference>
<keyword evidence="7" id="KW-0479">Metal-binding</keyword>
<dbReference type="PANTHER" id="PTHR42951">
    <property type="entry name" value="METALLO-BETA-LACTAMASE DOMAIN-CONTAINING"/>
    <property type="match status" value="1"/>
</dbReference>
<dbReference type="NCBIfam" id="NF033088">
    <property type="entry name" value="bla_subclass_B1"/>
    <property type="match status" value="1"/>
</dbReference>
<comment type="cofactor">
    <cofactor evidence="2">
        <name>Zn(2+)</name>
        <dbReference type="ChEBI" id="CHEBI:29105"/>
    </cofactor>
</comment>
<dbReference type="GO" id="GO:0017001">
    <property type="term" value="P:antibiotic catabolic process"/>
    <property type="evidence" value="ECO:0007669"/>
    <property type="project" value="UniProtKB-ARBA"/>
</dbReference>
<dbReference type="InterPro" id="IPR058199">
    <property type="entry name" value="BlaB//VIM/IMP-1"/>
</dbReference>
<dbReference type="NCBIfam" id="NF012145">
    <property type="entry name" value="blaDIM_SIM_IMP"/>
    <property type="match status" value="1"/>
</dbReference>
<evidence type="ECO:0000256" key="7">
    <source>
        <dbReference type="ARBA" id="ARBA00022723"/>
    </source>
</evidence>
<gene>
    <name evidence="15" type="ORF">BN1079_02933</name>
</gene>
<dbReference type="Proteomes" id="UP000053902">
    <property type="component" value="Unassembled WGS sequence"/>
</dbReference>
<evidence type="ECO:0000313" key="16">
    <source>
        <dbReference type="Proteomes" id="UP000053902"/>
    </source>
</evidence>
<dbReference type="InterPro" id="IPR050855">
    <property type="entry name" value="NDM-1-like"/>
</dbReference>
<dbReference type="STRING" id="1499686.BN1079_02933"/>
<keyword evidence="12" id="KW-0046">Antibiotic resistance</keyword>
<evidence type="ECO:0000313" key="15">
    <source>
        <dbReference type="EMBL" id="CDZ95597.1"/>
    </source>
</evidence>
<evidence type="ECO:0000256" key="6">
    <source>
        <dbReference type="ARBA" id="ARBA00012865"/>
    </source>
</evidence>
<evidence type="ECO:0000256" key="9">
    <source>
        <dbReference type="ARBA" id="ARBA00022764"/>
    </source>
</evidence>
<comment type="catalytic activity">
    <reaction evidence="1">
        <text>a beta-lactam + H2O = a substituted beta-amino acid</text>
        <dbReference type="Rhea" id="RHEA:20401"/>
        <dbReference type="ChEBI" id="CHEBI:15377"/>
        <dbReference type="ChEBI" id="CHEBI:35627"/>
        <dbReference type="ChEBI" id="CHEBI:140347"/>
        <dbReference type="EC" id="3.5.2.6"/>
    </reaction>
</comment>
<dbReference type="AlphaFoldDB" id="A0A078LZ52"/>
<dbReference type="RefSeq" id="WP_037025591.1">
    <property type="nucleotide sequence ID" value="NZ_CCSF01000001.1"/>
</dbReference>
<evidence type="ECO:0000256" key="1">
    <source>
        <dbReference type="ARBA" id="ARBA00001526"/>
    </source>
</evidence>
<keyword evidence="9" id="KW-0574">Periplasm</keyword>
<dbReference type="HOGENOM" id="CLU_068048_0_0_6"/>
<dbReference type="Pfam" id="PF00753">
    <property type="entry name" value="Lactamase_B"/>
    <property type="match status" value="1"/>
</dbReference>
<dbReference type="EMBL" id="CCSF01000001">
    <property type="protein sequence ID" value="CDZ95597.1"/>
    <property type="molecule type" value="Genomic_DNA"/>
</dbReference>
<dbReference type="SMART" id="SM00849">
    <property type="entry name" value="Lactamase_B"/>
    <property type="match status" value="1"/>
</dbReference>
<evidence type="ECO:0000256" key="10">
    <source>
        <dbReference type="ARBA" id="ARBA00022801"/>
    </source>
</evidence>